<evidence type="ECO:0008006" key="4">
    <source>
        <dbReference type="Google" id="ProtNLM"/>
    </source>
</evidence>
<evidence type="ECO:0000256" key="1">
    <source>
        <dbReference type="SAM" id="Phobius"/>
    </source>
</evidence>
<gene>
    <name evidence="2" type="ORF">OXPF_39180</name>
</gene>
<reference evidence="2 3" key="1">
    <citation type="submission" date="2015-09" db="EMBL/GenBank/DDBJ databases">
        <title>Genome sequence of Oxobacter pfennigii DSM 3222.</title>
        <authorList>
            <person name="Poehlein A."/>
            <person name="Bengelsdorf F.R."/>
            <person name="Schiel-Bengelsdorf B."/>
            <person name="Duerre P."/>
            <person name="Daniel R."/>
        </authorList>
    </citation>
    <scope>NUCLEOTIDE SEQUENCE [LARGE SCALE GENOMIC DNA]</scope>
    <source>
        <strain evidence="2 3">DSM 3222</strain>
    </source>
</reference>
<accession>A0A0P8W402</accession>
<dbReference type="STRING" id="36849.OXPF_39180"/>
<dbReference type="EMBL" id="LKET01000068">
    <property type="protein sequence ID" value="KPU42139.1"/>
    <property type="molecule type" value="Genomic_DNA"/>
</dbReference>
<protein>
    <recommendedName>
        <fullName evidence="4">Holin</fullName>
    </recommendedName>
</protein>
<dbReference type="OrthoDB" id="1957953at2"/>
<feature type="transmembrane region" description="Helical" evidence="1">
    <location>
        <begin position="64"/>
        <end position="83"/>
    </location>
</feature>
<keyword evidence="1" id="KW-0472">Membrane</keyword>
<dbReference type="AlphaFoldDB" id="A0A0P8W402"/>
<feature type="transmembrane region" description="Helical" evidence="1">
    <location>
        <begin position="6"/>
        <end position="25"/>
    </location>
</feature>
<keyword evidence="1" id="KW-1133">Transmembrane helix</keyword>
<dbReference type="Proteomes" id="UP000050326">
    <property type="component" value="Unassembled WGS sequence"/>
</dbReference>
<dbReference type="RefSeq" id="WP_054876880.1">
    <property type="nucleotide sequence ID" value="NZ_LKET01000068.1"/>
</dbReference>
<organism evidence="2 3">
    <name type="scientific">Oxobacter pfennigii</name>
    <dbReference type="NCBI Taxonomy" id="36849"/>
    <lineage>
        <taxon>Bacteria</taxon>
        <taxon>Bacillati</taxon>
        <taxon>Bacillota</taxon>
        <taxon>Clostridia</taxon>
        <taxon>Eubacteriales</taxon>
        <taxon>Clostridiaceae</taxon>
        <taxon>Oxobacter</taxon>
    </lineage>
</organism>
<evidence type="ECO:0000313" key="2">
    <source>
        <dbReference type="EMBL" id="KPU42139.1"/>
    </source>
</evidence>
<sequence length="104" mass="11537">MNEFFTLEYLATFAGMTVAVNLIVQAIKGFFGLQTKWLVLMVALVVQFGVLFFTGRLIPEQAFLGLFNALLIAMTAVGNFSFITDKRQNTEKVNPSAEEAAHDK</sequence>
<evidence type="ECO:0000313" key="3">
    <source>
        <dbReference type="Proteomes" id="UP000050326"/>
    </source>
</evidence>
<name>A0A0P8W402_9CLOT</name>
<keyword evidence="1" id="KW-0812">Transmembrane</keyword>
<proteinExistence type="predicted"/>
<feature type="transmembrane region" description="Helical" evidence="1">
    <location>
        <begin position="37"/>
        <end position="58"/>
    </location>
</feature>
<comment type="caution">
    <text evidence="2">The sequence shown here is derived from an EMBL/GenBank/DDBJ whole genome shotgun (WGS) entry which is preliminary data.</text>
</comment>
<keyword evidence="3" id="KW-1185">Reference proteome</keyword>